<dbReference type="InterPro" id="IPR023561">
    <property type="entry name" value="Carbonic_anhydrase_a-class"/>
</dbReference>
<dbReference type="PROSITE" id="PS51144">
    <property type="entry name" value="ALPHA_CA_2"/>
    <property type="match status" value="1"/>
</dbReference>
<keyword evidence="4" id="KW-1185">Reference proteome</keyword>
<feature type="domain" description="Alpha-carbonic anhydrase" evidence="2">
    <location>
        <begin position="1"/>
        <end position="224"/>
    </location>
</feature>
<evidence type="ECO:0000313" key="4">
    <source>
        <dbReference type="Proteomes" id="UP001497482"/>
    </source>
</evidence>
<dbReference type="Gene3D" id="3.10.200.10">
    <property type="entry name" value="Alpha carbonic anhydrase"/>
    <property type="match status" value="1"/>
</dbReference>
<reference evidence="3 4" key="1">
    <citation type="submission" date="2024-04" db="EMBL/GenBank/DDBJ databases">
        <authorList>
            <person name="Waldvogel A.-M."/>
            <person name="Schoenle A."/>
        </authorList>
    </citation>
    <scope>NUCLEOTIDE SEQUENCE [LARGE SCALE GENOMIC DNA]</scope>
</reference>
<dbReference type="PANTHER" id="PTHR18952">
    <property type="entry name" value="CARBONIC ANHYDRASE"/>
    <property type="match status" value="1"/>
</dbReference>
<dbReference type="Proteomes" id="UP001497482">
    <property type="component" value="Chromosome 18"/>
</dbReference>
<accession>A0AAV2KDL3</accession>
<dbReference type="SUPFAM" id="SSF51069">
    <property type="entry name" value="Carbonic anhydrase"/>
    <property type="match status" value="1"/>
</dbReference>
<evidence type="ECO:0000313" key="3">
    <source>
        <dbReference type="EMBL" id="CAL1587986.1"/>
    </source>
</evidence>
<comment type="similarity">
    <text evidence="1">Belongs to the alpha-carbonic anhydrase family.</text>
</comment>
<dbReference type="EMBL" id="OZ035840">
    <property type="protein sequence ID" value="CAL1587986.1"/>
    <property type="molecule type" value="Genomic_DNA"/>
</dbReference>
<dbReference type="InterPro" id="IPR001148">
    <property type="entry name" value="CA_dom"/>
</dbReference>
<sequence>MIHPASPIDIVSKKAIFDSSLTPFTFTKFKTALTKIEHRQYSGVGVSGGGLSEPYSSLSFHLHWGNGASVPGSEHTVDGRRYPMESSYNGNITAALADSEGIAEHGFFIEASNDTTGKPESWKTLTSYLSKITEKGQSVAISDEISLDDLLPNVNRKRFYRYLGSLEIPNCHEAVVWTVFKEPVKVCKDLIDLFSKTVRIGNSTSAYITNNHRITQPELPVTYS</sequence>
<dbReference type="GO" id="GO:0004089">
    <property type="term" value="F:carbonate dehydratase activity"/>
    <property type="evidence" value="ECO:0007669"/>
    <property type="project" value="InterPro"/>
</dbReference>
<dbReference type="GO" id="GO:0008270">
    <property type="term" value="F:zinc ion binding"/>
    <property type="evidence" value="ECO:0007669"/>
    <property type="project" value="InterPro"/>
</dbReference>
<gene>
    <name evidence="3" type="ORF">KC01_LOCUS17870</name>
</gene>
<dbReference type="GO" id="GO:0005886">
    <property type="term" value="C:plasma membrane"/>
    <property type="evidence" value="ECO:0007669"/>
    <property type="project" value="TreeGrafter"/>
</dbReference>
<protein>
    <recommendedName>
        <fullName evidence="2">Alpha-carbonic anhydrase domain-containing protein</fullName>
    </recommendedName>
</protein>
<proteinExistence type="inferred from homology"/>
<organism evidence="3 4">
    <name type="scientific">Knipowitschia caucasica</name>
    <name type="common">Caucasian dwarf goby</name>
    <name type="synonym">Pomatoschistus caucasicus</name>
    <dbReference type="NCBI Taxonomy" id="637954"/>
    <lineage>
        <taxon>Eukaryota</taxon>
        <taxon>Metazoa</taxon>
        <taxon>Chordata</taxon>
        <taxon>Craniata</taxon>
        <taxon>Vertebrata</taxon>
        <taxon>Euteleostomi</taxon>
        <taxon>Actinopterygii</taxon>
        <taxon>Neopterygii</taxon>
        <taxon>Teleostei</taxon>
        <taxon>Neoteleostei</taxon>
        <taxon>Acanthomorphata</taxon>
        <taxon>Gobiaria</taxon>
        <taxon>Gobiiformes</taxon>
        <taxon>Gobioidei</taxon>
        <taxon>Gobiidae</taxon>
        <taxon>Gobiinae</taxon>
        <taxon>Knipowitschia</taxon>
    </lineage>
</organism>
<dbReference type="Pfam" id="PF00194">
    <property type="entry name" value="Carb_anhydrase"/>
    <property type="match status" value="1"/>
</dbReference>
<dbReference type="AlphaFoldDB" id="A0AAV2KDL3"/>
<dbReference type="InterPro" id="IPR036398">
    <property type="entry name" value="CA_dom_sf"/>
</dbReference>
<evidence type="ECO:0000256" key="1">
    <source>
        <dbReference type="ARBA" id="ARBA00010718"/>
    </source>
</evidence>
<dbReference type="SMART" id="SM01057">
    <property type="entry name" value="Carb_anhydrase"/>
    <property type="match status" value="1"/>
</dbReference>
<dbReference type="PANTHER" id="PTHR18952:SF200">
    <property type="entry name" value="CARBONIC ANHYDRASE"/>
    <property type="match status" value="1"/>
</dbReference>
<evidence type="ECO:0000259" key="2">
    <source>
        <dbReference type="PROSITE" id="PS51144"/>
    </source>
</evidence>
<name>A0AAV2KDL3_KNICA</name>